<dbReference type="Proteomes" id="UP001524547">
    <property type="component" value="Unassembled WGS sequence"/>
</dbReference>
<evidence type="ECO:0000259" key="1">
    <source>
        <dbReference type="PROSITE" id="PS50878"/>
    </source>
</evidence>
<keyword evidence="2" id="KW-0695">RNA-directed DNA polymerase</keyword>
<dbReference type="EMBL" id="JAMZEJ010000003">
    <property type="protein sequence ID" value="MCQ8240484.1"/>
    <property type="molecule type" value="Genomic_DNA"/>
</dbReference>
<evidence type="ECO:0000313" key="2">
    <source>
        <dbReference type="EMBL" id="MCQ8240484.1"/>
    </source>
</evidence>
<name>A0ABT1VVX0_9PROT</name>
<reference evidence="2 3" key="1">
    <citation type="submission" date="2022-06" db="EMBL/GenBank/DDBJ databases">
        <title>Rhizosaccharibacter gen. nov. sp. nov. KSS12, endophytic bacteria isolated from sugarcane.</title>
        <authorList>
            <person name="Pitiwittayakul N."/>
        </authorList>
    </citation>
    <scope>NUCLEOTIDE SEQUENCE [LARGE SCALE GENOMIC DNA]</scope>
    <source>
        <strain evidence="2 3">KSS12</strain>
    </source>
</reference>
<keyword evidence="2" id="KW-0548">Nucleotidyltransferase</keyword>
<evidence type="ECO:0000313" key="3">
    <source>
        <dbReference type="Proteomes" id="UP001524547"/>
    </source>
</evidence>
<protein>
    <submittedName>
        <fullName evidence="2">RNA-directed DNA polymerase</fullName>
    </submittedName>
</protein>
<comment type="caution">
    <text evidence="2">The sequence shown here is derived from an EMBL/GenBank/DDBJ whole genome shotgun (WGS) entry which is preliminary data.</text>
</comment>
<dbReference type="RefSeq" id="WP_422919198.1">
    <property type="nucleotide sequence ID" value="NZ_JAMZEJ010000003.1"/>
</dbReference>
<dbReference type="Pfam" id="PF00078">
    <property type="entry name" value="RVT_1"/>
    <property type="match status" value="1"/>
</dbReference>
<dbReference type="NCBIfam" id="NF041748">
    <property type="entry name" value="Drt3b"/>
    <property type="match status" value="1"/>
</dbReference>
<sequence>MRVIVTDTTPEEVPIIFSNDGFYRNRTKYPVDNKHAQEFFTAILKPEHSYTKPYRYNILKDPRSARSLSLIHPSAQESVARFYHEYDSLICHFASKSLASLRAPQKVGTTFFVQGSRSSKNKFRGSGVDTVTLETTLSNPSSYFSYNKIRRAHEFFESNDYVHLEKKFQLFRMLDVSKCFSSIYTHSLYWAVADIKTAKNNISSAGFANEFDRLMQSMNYNETNGICIGPEVSRIFAELIFADIDAKIVKSMFDRSLKFKVDYEFRRYVDDYYLFAADAGVLDVLSGATQVCLGKFKLHVNHEKTSTLHRPFVTQKSQIVADADGTLSDFFEKFLTVSPDKNSLLTPKFIKRSDALMRSIIKKVKATCMLHDVGYEAVSDYIISALTRRICNLSDGVAEDRILGDDEKDRYVSAYVLLVEVLYFFYTVNPTVRSSLNVAKSIVVACRFFKQKIPERLPILSENIVRWTIDLSRAIARADRHKDLTAVPLEVLNVLVPMREIVSDEPLVDDLIEAEARSYDSFDYFEVVSFLFMSGGRVRHRDMIAKLFARAKSVVDESLGPRTDSDAAHLCLDLLACPFLSLEKRASWFNSLRSKCGISQISRLEAQLAVAAMQNHPWFVRWDQVDLLRLLKKKELSPIY</sequence>
<keyword evidence="3" id="KW-1185">Reference proteome</keyword>
<dbReference type="PROSITE" id="PS50878">
    <property type="entry name" value="RT_POL"/>
    <property type="match status" value="1"/>
</dbReference>
<dbReference type="GO" id="GO:0003964">
    <property type="term" value="F:RNA-directed DNA polymerase activity"/>
    <property type="evidence" value="ECO:0007669"/>
    <property type="project" value="UniProtKB-KW"/>
</dbReference>
<organism evidence="2 3">
    <name type="scientific">Rhizosaccharibacter radicis</name>
    <dbReference type="NCBI Taxonomy" id="2782605"/>
    <lineage>
        <taxon>Bacteria</taxon>
        <taxon>Pseudomonadati</taxon>
        <taxon>Pseudomonadota</taxon>
        <taxon>Alphaproteobacteria</taxon>
        <taxon>Acetobacterales</taxon>
        <taxon>Acetobacteraceae</taxon>
        <taxon>Rhizosaccharibacter</taxon>
    </lineage>
</organism>
<gene>
    <name evidence="2" type="ORF">NFI88_06450</name>
</gene>
<dbReference type="CDD" id="cd01646">
    <property type="entry name" value="RT_Bac_retron_I"/>
    <property type="match status" value="1"/>
</dbReference>
<accession>A0ABT1VVX0</accession>
<dbReference type="InterPro" id="IPR000477">
    <property type="entry name" value="RT_dom"/>
</dbReference>
<keyword evidence="2" id="KW-0808">Transferase</keyword>
<feature type="domain" description="Reverse transcriptase" evidence="1">
    <location>
        <begin position="1"/>
        <end position="335"/>
    </location>
</feature>
<proteinExistence type="predicted"/>